<comment type="caution">
    <text evidence="2">The sequence shown here is derived from an EMBL/GenBank/DDBJ whole genome shotgun (WGS) entry which is preliminary data.</text>
</comment>
<dbReference type="AlphaFoldDB" id="A0A644VDC7"/>
<evidence type="ECO:0000313" key="2">
    <source>
        <dbReference type="EMBL" id="MPL88692.1"/>
    </source>
</evidence>
<dbReference type="Gene3D" id="3.90.550.10">
    <property type="entry name" value="Spore Coat Polysaccharide Biosynthesis Protein SpsA, Chain A"/>
    <property type="match status" value="1"/>
</dbReference>
<reference evidence="2" key="1">
    <citation type="submission" date="2019-08" db="EMBL/GenBank/DDBJ databases">
        <authorList>
            <person name="Kucharzyk K."/>
            <person name="Murdoch R.W."/>
            <person name="Higgins S."/>
            <person name="Loffler F."/>
        </authorList>
    </citation>
    <scope>NUCLEOTIDE SEQUENCE</scope>
</reference>
<dbReference type="Pfam" id="PF00483">
    <property type="entry name" value="NTP_transferase"/>
    <property type="match status" value="1"/>
</dbReference>
<evidence type="ECO:0000259" key="1">
    <source>
        <dbReference type="Pfam" id="PF00483"/>
    </source>
</evidence>
<dbReference type="EMBL" id="VSSQ01000263">
    <property type="protein sequence ID" value="MPL88692.1"/>
    <property type="molecule type" value="Genomic_DNA"/>
</dbReference>
<gene>
    <name evidence="2" type="ORF">SDC9_34718</name>
</gene>
<organism evidence="2">
    <name type="scientific">bioreactor metagenome</name>
    <dbReference type="NCBI Taxonomy" id="1076179"/>
    <lineage>
        <taxon>unclassified sequences</taxon>
        <taxon>metagenomes</taxon>
        <taxon>ecological metagenomes</taxon>
    </lineage>
</organism>
<sequence length="305" mass="33999">MTKPTLLVLAAGMGSRYGGLKQLDGVGPSGETIMDYSVYDAIQAGFGEVVFVIRKHFRSDFEERIRTRYGDRIKFNFVEQELENIPVGFKLNKERSKPWGTGHAVMMAAHAITTPFAVINADDYYGQDSFRILADFLNSVAGKSGEYAMVGFMTANTLSEAGKVSRGICSSDANSLLTSVEEHHNIFEEEIDGLKKIMGDNSAGVRVEIDKMAPVSMNMWGFTPDYFTMSDQLFIEFLNKNIENLTSEFYIPYVVNKLISSGKATCKLLSTPDKWFGVTFREDRERVVESLSNLVSGGKYPTPLF</sequence>
<feature type="domain" description="Nucleotidyl transferase" evidence="1">
    <location>
        <begin position="8"/>
        <end position="136"/>
    </location>
</feature>
<name>A0A644VDC7_9ZZZZ</name>
<dbReference type="InterPro" id="IPR005835">
    <property type="entry name" value="NTP_transferase_dom"/>
</dbReference>
<dbReference type="SUPFAM" id="SSF53448">
    <property type="entry name" value="Nucleotide-diphospho-sugar transferases"/>
    <property type="match status" value="1"/>
</dbReference>
<dbReference type="InterPro" id="IPR029044">
    <property type="entry name" value="Nucleotide-diphossugar_trans"/>
</dbReference>
<protein>
    <recommendedName>
        <fullName evidence="1">Nucleotidyl transferase domain-containing protein</fullName>
    </recommendedName>
</protein>
<accession>A0A644VDC7</accession>
<proteinExistence type="predicted"/>